<organism evidence="2 3">
    <name type="scientific">Glossina austeni</name>
    <name type="common">Savannah tsetse fly</name>
    <dbReference type="NCBI Taxonomy" id="7395"/>
    <lineage>
        <taxon>Eukaryota</taxon>
        <taxon>Metazoa</taxon>
        <taxon>Ecdysozoa</taxon>
        <taxon>Arthropoda</taxon>
        <taxon>Hexapoda</taxon>
        <taxon>Insecta</taxon>
        <taxon>Pterygota</taxon>
        <taxon>Neoptera</taxon>
        <taxon>Endopterygota</taxon>
        <taxon>Diptera</taxon>
        <taxon>Brachycera</taxon>
        <taxon>Muscomorpha</taxon>
        <taxon>Hippoboscoidea</taxon>
        <taxon>Glossinidae</taxon>
        <taxon>Glossina</taxon>
    </lineage>
</organism>
<sequence length="113" mass="12543">MKREVGGVEIIFIITPNDIFVVIISKRKVLELNAFTTAPFAEFASYCYIVSHLPFAILPFFTCTIIVIIDVSSSSSSSSFKDKFIIIDLKLKTNGISSYVPPAGEAKELSQFR</sequence>
<keyword evidence="1" id="KW-0472">Membrane</keyword>
<protein>
    <submittedName>
        <fullName evidence="2">Uncharacterized protein</fullName>
    </submittedName>
</protein>
<dbReference type="EnsemblMetazoa" id="GAUT001256-RA">
    <property type="protein sequence ID" value="GAUT001256-PA"/>
    <property type="gene ID" value="GAUT001256"/>
</dbReference>
<dbReference type="Proteomes" id="UP000078200">
    <property type="component" value="Unassembled WGS sequence"/>
</dbReference>
<evidence type="ECO:0000256" key="1">
    <source>
        <dbReference type="SAM" id="Phobius"/>
    </source>
</evidence>
<feature type="transmembrane region" description="Helical" evidence="1">
    <location>
        <begin position="46"/>
        <end position="69"/>
    </location>
</feature>
<reference evidence="2" key="1">
    <citation type="submission" date="2020-05" db="UniProtKB">
        <authorList>
            <consortium name="EnsemblMetazoa"/>
        </authorList>
    </citation>
    <scope>IDENTIFICATION</scope>
    <source>
        <strain evidence="2">TTRI</strain>
    </source>
</reference>
<keyword evidence="3" id="KW-1185">Reference proteome</keyword>
<evidence type="ECO:0000313" key="2">
    <source>
        <dbReference type="EnsemblMetazoa" id="GAUT001256-PA"/>
    </source>
</evidence>
<dbReference type="AlphaFoldDB" id="A0A1A9UDU5"/>
<keyword evidence="1" id="KW-1133">Transmembrane helix</keyword>
<keyword evidence="1" id="KW-0812">Transmembrane</keyword>
<dbReference type="VEuPathDB" id="VectorBase:GAUT001256"/>
<proteinExistence type="predicted"/>
<name>A0A1A9UDU5_GLOAU</name>
<feature type="transmembrane region" description="Helical" evidence="1">
    <location>
        <begin position="6"/>
        <end position="25"/>
    </location>
</feature>
<accession>A0A1A9UDU5</accession>
<evidence type="ECO:0000313" key="3">
    <source>
        <dbReference type="Proteomes" id="UP000078200"/>
    </source>
</evidence>